<dbReference type="SUPFAM" id="SSF54060">
    <property type="entry name" value="His-Me finger endonucleases"/>
    <property type="match status" value="1"/>
</dbReference>
<sequence>MKSKPKIPVLWSEEQLEFIRSNYYRKTWKELFEAVKQLNQSATVQALRHQCIRMKLAKQVQIRWCKEDIQYLIDNYQTKGDKELAIELNKFKRTFRVIDGEKVFRTFKKKHIEKKMTLLGLKRAEDEYNYIRRRNIQIGLTPAWSKKDNVYTLGIKPIAPDGTIRVWKHYGRMIKHIKIDGKFRHYHRYLWEQAYGKVPKGYNIVFKDGNTLNCVLENLECITDREIQLRNSGTINLADGFVAFCMLGQKSTKEQRTAIVESHPELIELKRAQMLLTRKIKEKNGSDRQIKNNDR</sequence>
<gene>
    <name evidence="2" type="ORF">GGR21_002489</name>
</gene>
<organism evidence="2 3">
    <name type="scientific">Dysgonomonas hofstadii</name>
    <dbReference type="NCBI Taxonomy" id="637886"/>
    <lineage>
        <taxon>Bacteria</taxon>
        <taxon>Pseudomonadati</taxon>
        <taxon>Bacteroidota</taxon>
        <taxon>Bacteroidia</taxon>
        <taxon>Bacteroidales</taxon>
        <taxon>Dysgonomonadaceae</taxon>
        <taxon>Dysgonomonas</taxon>
    </lineage>
</organism>
<dbReference type="InterPro" id="IPR044925">
    <property type="entry name" value="His-Me_finger_sf"/>
</dbReference>
<dbReference type="RefSeq" id="WP_246348061.1">
    <property type="nucleotide sequence ID" value="NZ_JACIEP010000008.1"/>
</dbReference>
<feature type="domain" description="HNH nuclease" evidence="1">
    <location>
        <begin position="185"/>
        <end position="226"/>
    </location>
</feature>
<evidence type="ECO:0000259" key="1">
    <source>
        <dbReference type="Pfam" id="PF13392"/>
    </source>
</evidence>
<evidence type="ECO:0000313" key="3">
    <source>
        <dbReference type="Proteomes" id="UP000555103"/>
    </source>
</evidence>
<protein>
    <recommendedName>
        <fullName evidence="1">HNH nuclease domain-containing protein</fullName>
    </recommendedName>
</protein>
<dbReference type="Gene3D" id="3.90.75.20">
    <property type="match status" value="1"/>
</dbReference>
<dbReference type="Proteomes" id="UP000555103">
    <property type="component" value="Unassembled WGS sequence"/>
</dbReference>
<dbReference type="Pfam" id="PF13392">
    <property type="entry name" value="HNH_3"/>
    <property type="match status" value="1"/>
</dbReference>
<dbReference type="InterPro" id="IPR003615">
    <property type="entry name" value="HNH_nuc"/>
</dbReference>
<evidence type="ECO:0000313" key="2">
    <source>
        <dbReference type="EMBL" id="MBB4036583.1"/>
    </source>
</evidence>
<dbReference type="AlphaFoldDB" id="A0A840CXG9"/>
<proteinExistence type="predicted"/>
<reference evidence="2 3" key="1">
    <citation type="submission" date="2020-08" db="EMBL/GenBank/DDBJ databases">
        <title>Genomic Encyclopedia of Type Strains, Phase IV (KMG-IV): sequencing the most valuable type-strain genomes for metagenomic binning, comparative biology and taxonomic classification.</title>
        <authorList>
            <person name="Goeker M."/>
        </authorList>
    </citation>
    <scope>NUCLEOTIDE SEQUENCE [LARGE SCALE GENOMIC DNA]</scope>
    <source>
        <strain evidence="2 3">DSM 104969</strain>
    </source>
</reference>
<keyword evidence="3" id="KW-1185">Reference proteome</keyword>
<name>A0A840CXG9_9BACT</name>
<comment type="caution">
    <text evidence="2">The sequence shown here is derived from an EMBL/GenBank/DDBJ whole genome shotgun (WGS) entry which is preliminary data.</text>
</comment>
<dbReference type="EMBL" id="JACIEP010000008">
    <property type="protein sequence ID" value="MBB4036583.1"/>
    <property type="molecule type" value="Genomic_DNA"/>
</dbReference>
<accession>A0A840CXG9</accession>